<dbReference type="SUPFAM" id="SSF52540">
    <property type="entry name" value="P-loop containing nucleoside triphosphate hydrolases"/>
    <property type="match status" value="1"/>
</dbReference>
<sequence length="267" mass="31020">MINITGICNNTLKKRYEDIEILRKKNAEEYAKSVVFTPIETDSRRLSEIQTEIESIGKQRSKFTDLLNKKDNFIKEEAVLLFQLNEIAKQESQIDSNEMANLNLKRDVLDYALKGLEKKRVQLNKDILSKLQELIINEVHAFGLLSIDNIEISDKYELIFLQHGIAVSFTDLTEGEKLRVKLAFYLSLIQLDIEHNLGRHPRFLIFDSPGSEEMVPKHLQGLSDIFKSINDRFKDKLQIFVGSALRDFSHITDNEKTFIKEEDHFVF</sequence>
<protein>
    <submittedName>
        <fullName evidence="1">Uncharacterized protein</fullName>
    </submittedName>
</protein>
<dbReference type="AlphaFoldDB" id="A0A4R5CM40"/>
<evidence type="ECO:0000313" key="2">
    <source>
        <dbReference type="Proteomes" id="UP000294644"/>
    </source>
</evidence>
<dbReference type="Proteomes" id="UP000294644">
    <property type="component" value="Unassembled WGS sequence"/>
</dbReference>
<comment type="caution">
    <text evidence="1">The sequence shown here is derived from an EMBL/GenBank/DDBJ whole genome shotgun (WGS) entry which is preliminary data.</text>
</comment>
<name>A0A4R5CM40_9FLAO</name>
<keyword evidence="2" id="KW-1185">Reference proteome</keyword>
<dbReference type="RefSeq" id="WP_132067509.1">
    <property type="nucleotide sequence ID" value="NZ_SMFN01000031.1"/>
</dbReference>
<dbReference type="Gene3D" id="3.40.50.300">
    <property type="entry name" value="P-loop containing nucleotide triphosphate hydrolases"/>
    <property type="match status" value="1"/>
</dbReference>
<gene>
    <name evidence="1" type="ORF">E0F91_16610</name>
</gene>
<evidence type="ECO:0000313" key="1">
    <source>
        <dbReference type="EMBL" id="TDE00290.1"/>
    </source>
</evidence>
<proteinExistence type="predicted"/>
<dbReference type="InterPro" id="IPR027417">
    <property type="entry name" value="P-loop_NTPase"/>
</dbReference>
<organism evidence="1 2">
    <name type="scientific">Flavobacterium sandaracinum</name>
    <dbReference type="NCBI Taxonomy" id="2541733"/>
    <lineage>
        <taxon>Bacteria</taxon>
        <taxon>Pseudomonadati</taxon>
        <taxon>Bacteroidota</taxon>
        <taxon>Flavobacteriia</taxon>
        <taxon>Flavobacteriales</taxon>
        <taxon>Flavobacteriaceae</taxon>
        <taxon>Flavobacterium</taxon>
    </lineage>
</organism>
<accession>A0A4R5CM40</accession>
<dbReference type="EMBL" id="SMFN01000031">
    <property type="protein sequence ID" value="TDE00290.1"/>
    <property type="molecule type" value="Genomic_DNA"/>
</dbReference>
<dbReference type="OrthoDB" id="6397230at2"/>
<reference evidence="1 2" key="1">
    <citation type="submission" date="2019-03" db="EMBL/GenBank/DDBJ databases">
        <title>Flavobacterium LB-D12 sp. nov., isolated from arctic soil.</title>
        <authorList>
            <person name="Chaudhary D.K."/>
        </authorList>
    </citation>
    <scope>NUCLEOTIDE SEQUENCE [LARGE SCALE GENOMIC DNA]</scope>
    <source>
        <strain evidence="1 2">LB-D12</strain>
    </source>
</reference>